<evidence type="ECO:0008006" key="4">
    <source>
        <dbReference type="Google" id="ProtNLM"/>
    </source>
</evidence>
<keyword evidence="1" id="KW-0732">Signal</keyword>
<evidence type="ECO:0000313" key="2">
    <source>
        <dbReference type="EMBL" id="GAA4465829.1"/>
    </source>
</evidence>
<evidence type="ECO:0000313" key="3">
    <source>
        <dbReference type="Proteomes" id="UP001500067"/>
    </source>
</evidence>
<dbReference type="RefSeq" id="WP_345082073.1">
    <property type="nucleotide sequence ID" value="NZ_BAABFA010000011.1"/>
</dbReference>
<organism evidence="2 3">
    <name type="scientific">Nemorincola caseinilytica</name>
    <dbReference type="NCBI Taxonomy" id="2054315"/>
    <lineage>
        <taxon>Bacteria</taxon>
        <taxon>Pseudomonadati</taxon>
        <taxon>Bacteroidota</taxon>
        <taxon>Chitinophagia</taxon>
        <taxon>Chitinophagales</taxon>
        <taxon>Chitinophagaceae</taxon>
        <taxon>Nemorincola</taxon>
    </lineage>
</organism>
<gene>
    <name evidence="2" type="ORF">GCM10023093_18670</name>
</gene>
<accession>A0ABP8NG75</accession>
<keyword evidence="3" id="KW-1185">Reference proteome</keyword>
<comment type="caution">
    <text evidence="2">The sequence shown here is derived from an EMBL/GenBank/DDBJ whole genome shotgun (WGS) entry which is preliminary data.</text>
</comment>
<proteinExistence type="predicted"/>
<reference evidence="3" key="1">
    <citation type="journal article" date="2019" name="Int. J. Syst. Evol. Microbiol.">
        <title>The Global Catalogue of Microorganisms (GCM) 10K type strain sequencing project: providing services to taxonomists for standard genome sequencing and annotation.</title>
        <authorList>
            <consortium name="The Broad Institute Genomics Platform"/>
            <consortium name="The Broad Institute Genome Sequencing Center for Infectious Disease"/>
            <person name="Wu L."/>
            <person name="Ma J."/>
        </authorList>
    </citation>
    <scope>NUCLEOTIDE SEQUENCE [LARGE SCALE GENOMIC DNA]</scope>
    <source>
        <strain evidence="3">JCM 32105</strain>
    </source>
</reference>
<feature type="chain" id="PRO_5045316282" description="DUF2846 domain-containing protein" evidence="1">
    <location>
        <begin position="24"/>
        <end position="144"/>
    </location>
</feature>
<evidence type="ECO:0000256" key="1">
    <source>
        <dbReference type="SAM" id="SignalP"/>
    </source>
</evidence>
<feature type="signal peptide" evidence="1">
    <location>
        <begin position="1"/>
        <end position="23"/>
    </location>
</feature>
<dbReference type="Proteomes" id="UP001500067">
    <property type="component" value="Unassembled WGS sequence"/>
</dbReference>
<sequence length="144" mass="16646">MRHRLFILLFALLATTLLPSCVATYQVESNKKVERDDARLIIYRKGIVGFAVGTKIFANGKFVGTVGPRRYISCYLPPGEYLMSVGTSRFDEVFFKVNMAAGKTYAYYFTYSMRRGYGGRPWVRKMENPMMVERHRPPVVNYFN</sequence>
<protein>
    <recommendedName>
        <fullName evidence="4">DUF2846 domain-containing protein</fullName>
    </recommendedName>
</protein>
<dbReference type="EMBL" id="BAABFA010000011">
    <property type="protein sequence ID" value="GAA4465829.1"/>
    <property type="molecule type" value="Genomic_DNA"/>
</dbReference>
<name>A0ABP8NG75_9BACT</name>